<feature type="domain" description="HTH cro/C1-type" evidence="6">
    <location>
        <begin position="89"/>
        <end position="143"/>
    </location>
</feature>
<proteinExistence type="inferred from homology"/>
<protein>
    <recommendedName>
        <fullName evidence="6">HTH cro/C1-type domain-containing protein</fullName>
    </recommendedName>
</protein>
<evidence type="ECO:0000259" key="6">
    <source>
        <dbReference type="PROSITE" id="PS50943"/>
    </source>
</evidence>
<dbReference type="Gene3D" id="1.10.260.40">
    <property type="entry name" value="lambda repressor-like DNA-binding domains"/>
    <property type="match status" value="1"/>
</dbReference>
<dbReference type="InterPro" id="IPR010982">
    <property type="entry name" value="Lambda_DNA-bd_dom_sf"/>
</dbReference>
<organism evidence="7 8">
    <name type="scientific">Zingiber officinale</name>
    <name type="common">Ginger</name>
    <name type="synonym">Amomum zingiber</name>
    <dbReference type="NCBI Taxonomy" id="94328"/>
    <lineage>
        <taxon>Eukaryota</taxon>
        <taxon>Viridiplantae</taxon>
        <taxon>Streptophyta</taxon>
        <taxon>Embryophyta</taxon>
        <taxon>Tracheophyta</taxon>
        <taxon>Spermatophyta</taxon>
        <taxon>Magnoliopsida</taxon>
        <taxon>Liliopsida</taxon>
        <taxon>Zingiberales</taxon>
        <taxon>Zingiberaceae</taxon>
        <taxon>Zingiber</taxon>
    </lineage>
</organism>
<dbReference type="GO" id="GO:0003713">
    <property type="term" value="F:transcription coactivator activity"/>
    <property type="evidence" value="ECO:0007669"/>
    <property type="project" value="UniProtKB-ARBA"/>
</dbReference>
<accession>A0A8J5C9Q0</accession>
<keyword evidence="4" id="KW-0804">Transcription</keyword>
<dbReference type="Pfam" id="PF08523">
    <property type="entry name" value="MBF1"/>
    <property type="match status" value="1"/>
</dbReference>
<dbReference type="Pfam" id="PF01381">
    <property type="entry name" value="HTH_3"/>
    <property type="match status" value="1"/>
</dbReference>
<evidence type="ECO:0000313" key="7">
    <source>
        <dbReference type="EMBL" id="KAG6470487.1"/>
    </source>
</evidence>
<name>A0A8J5C9Q0_ZINOF</name>
<comment type="caution">
    <text evidence="7">The sequence shown here is derived from an EMBL/GenBank/DDBJ whole genome shotgun (WGS) entry which is preliminary data.</text>
</comment>
<comment type="similarity">
    <text evidence="1">Belongs to the MBF1 family.</text>
</comment>
<dbReference type="GO" id="GO:0003677">
    <property type="term" value="F:DNA binding"/>
    <property type="evidence" value="ECO:0007669"/>
    <property type="project" value="UniProtKB-KW"/>
</dbReference>
<evidence type="ECO:0000256" key="5">
    <source>
        <dbReference type="SAM" id="MobiDB-lite"/>
    </source>
</evidence>
<evidence type="ECO:0000256" key="3">
    <source>
        <dbReference type="ARBA" id="ARBA00023125"/>
    </source>
</evidence>
<gene>
    <name evidence="7" type="ORF">ZIOFF_071560</name>
</gene>
<dbReference type="EMBL" id="JACMSC010000021">
    <property type="protein sequence ID" value="KAG6470487.1"/>
    <property type="molecule type" value="Genomic_DNA"/>
</dbReference>
<dbReference type="PANTHER" id="PTHR10245:SF15">
    <property type="entry name" value="ENDOTHELIAL DIFFERENTIATION-RELATED FACTOR 1"/>
    <property type="match status" value="1"/>
</dbReference>
<dbReference type="FunFam" id="1.10.260.40:FF:000018">
    <property type="entry name" value="Multiprotein bridging factor 1"/>
    <property type="match status" value="1"/>
</dbReference>
<dbReference type="GO" id="GO:0005730">
    <property type="term" value="C:nucleolus"/>
    <property type="evidence" value="ECO:0007669"/>
    <property type="project" value="UniProtKB-ARBA"/>
</dbReference>
<dbReference type="InterPro" id="IPR001387">
    <property type="entry name" value="Cro/C1-type_HTH"/>
</dbReference>
<evidence type="ECO:0000256" key="2">
    <source>
        <dbReference type="ARBA" id="ARBA00023015"/>
    </source>
</evidence>
<evidence type="ECO:0000256" key="4">
    <source>
        <dbReference type="ARBA" id="ARBA00023163"/>
    </source>
</evidence>
<dbReference type="Proteomes" id="UP000734854">
    <property type="component" value="Unassembled WGS sequence"/>
</dbReference>
<keyword evidence="8" id="KW-1185">Reference proteome</keyword>
<dbReference type="CDD" id="cd00093">
    <property type="entry name" value="HTH_XRE"/>
    <property type="match status" value="1"/>
</dbReference>
<dbReference type="InterPro" id="IPR013729">
    <property type="entry name" value="MBF1_N"/>
</dbReference>
<evidence type="ECO:0000313" key="8">
    <source>
        <dbReference type="Proteomes" id="UP000734854"/>
    </source>
</evidence>
<keyword evidence="2" id="KW-0805">Transcription regulation</keyword>
<dbReference type="SMART" id="SM00530">
    <property type="entry name" value="HTH_XRE"/>
    <property type="match status" value="1"/>
</dbReference>
<evidence type="ECO:0000256" key="1">
    <source>
        <dbReference type="ARBA" id="ARBA00009802"/>
    </source>
</evidence>
<dbReference type="AlphaFoldDB" id="A0A8J5C9Q0"/>
<sequence>MPYDIRNQVSSDSERIVSFGPSSKNQHREGPQGCEPGFTRWGAVETVKKFDAGTNKKAGAGPAVFARKLDESTEPAVLERVGAEVRQAIQRARLAKKMSQAELAKLINERTKLVGDYESGCAVLNQAVLAKMEKVLDVKLRGKHKY</sequence>
<dbReference type="SUPFAM" id="SSF47413">
    <property type="entry name" value="lambda repressor-like DNA-binding domains"/>
    <property type="match status" value="1"/>
</dbReference>
<dbReference type="PANTHER" id="PTHR10245">
    <property type="entry name" value="ENDOTHELIAL DIFFERENTIATION-RELATED FACTOR 1 MULTIPROTEIN BRIDGING FACTOR 1"/>
    <property type="match status" value="1"/>
</dbReference>
<dbReference type="PROSITE" id="PS50943">
    <property type="entry name" value="HTH_CROC1"/>
    <property type="match status" value="1"/>
</dbReference>
<feature type="region of interest" description="Disordered" evidence="5">
    <location>
        <begin position="1"/>
        <end position="38"/>
    </location>
</feature>
<reference evidence="7 8" key="1">
    <citation type="submission" date="2020-08" db="EMBL/GenBank/DDBJ databases">
        <title>Plant Genome Project.</title>
        <authorList>
            <person name="Zhang R.-G."/>
        </authorList>
    </citation>
    <scope>NUCLEOTIDE SEQUENCE [LARGE SCALE GENOMIC DNA]</scope>
    <source>
        <tissue evidence="7">Rhizome</tissue>
    </source>
</reference>
<keyword evidence="3" id="KW-0238">DNA-binding</keyword>